<dbReference type="InterPro" id="IPR002545">
    <property type="entry name" value="CheW-lke_dom"/>
</dbReference>
<reference evidence="2 3" key="1">
    <citation type="journal article" date="2011" name="BMC Genomics">
        <title>Insight into cross-talk between intra-amoebal pathogens.</title>
        <authorList>
            <person name="Gimenez G."/>
            <person name="Bertelli C."/>
            <person name="Moliner C."/>
            <person name="Robert C."/>
            <person name="Raoult D."/>
            <person name="Fournier P.E."/>
            <person name="Greub G."/>
        </authorList>
    </citation>
    <scope>NUCLEOTIDE SEQUENCE [LARGE SCALE GENOMIC DNA]</scope>
    <source>
        <strain evidence="2 3">LLAP12</strain>
    </source>
</reference>
<dbReference type="SMART" id="SM00260">
    <property type="entry name" value="CheW"/>
    <property type="match status" value="1"/>
</dbReference>
<dbReference type="EMBL" id="JH413811">
    <property type="protein sequence ID" value="EHL31705.1"/>
    <property type="molecule type" value="Genomic_DNA"/>
</dbReference>
<dbReference type="OrthoDB" id="9790406at2"/>
<name>G9EMA5_9GAMM</name>
<dbReference type="GO" id="GO:0005829">
    <property type="term" value="C:cytosol"/>
    <property type="evidence" value="ECO:0007669"/>
    <property type="project" value="TreeGrafter"/>
</dbReference>
<dbReference type="AlphaFoldDB" id="G9EMA5"/>
<proteinExistence type="predicted"/>
<keyword evidence="3" id="KW-1185">Reference proteome</keyword>
<evidence type="ECO:0000313" key="2">
    <source>
        <dbReference type="EMBL" id="EHL31705.1"/>
    </source>
</evidence>
<dbReference type="PROSITE" id="PS50851">
    <property type="entry name" value="CHEW"/>
    <property type="match status" value="1"/>
</dbReference>
<dbReference type="FunCoup" id="G9EMA5">
    <property type="interactions" value="155"/>
</dbReference>
<protein>
    <recommendedName>
        <fullName evidence="1">CheW-like domain-containing protein</fullName>
    </recommendedName>
</protein>
<dbReference type="SUPFAM" id="SSF50341">
    <property type="entry name" value="CheW-like"/>
    <property type="match status" value="1"/>
</dbReference>
<dbReference type="Gene3D" id="2.40.50.180">
    <property type="entry name" value="CheA-289, Domain 4"/>
    <property type="match status" value="1"/>
</dbReference>
<sequence>MTKVQKHASELMPKGDAALRILQARAEQLAQYEQGVSEPSGVAYVRFRLGLNEHYGIAYQHIHEILHYVSIAKPPFVPDFITGVINWRGSLITVIDLMKFFHPDRLESCSKIIIVINTNDVTLGLLVNRVEGNGIYQPSQLGVPLTSVNVAHTEYILGLDRAVTAILNIDALVLGLSQEIKKSVYKIGDVYGNS</sequence>
<dbReference type="RefSeq" id="WP_006870303.1">
    <property type="nucleotide sequence ID" value="NZ_JH413811.1"/>
</dbReference>
<dbReference type="STRING" id="658187.LDG_6369"/>
<gene>
    <name evidence="2" type="ORF">LDG_6369</name>
</gene>
<dbReference type="Proteomes" id="UP000002770">
    <property type="component" value="Unassembled WGS sequence"/>
</dbReference>
<dbReference type="GO" id="GO:0007165">
    <property type="term" value="P:signal transduction"/>
    <property type="evidence" value="ECO:0007669"/>
    <property type="project" value="InterPro"/>
</dbReference>
<dbReference type="GO" id="GO:0006935">
    <property type="term" value="P:chemotaxis"/>
    <property type="evidence" value="ECO:0007669"/>
    <property type="project" value="InterPro"/>
</dbReference>
<accession>G9EMA5</accession>
<dbReference type="HOGENOM" id="CLU_048995_4_0_6"/>
<evidence type="ECO:0000313" key="3">
    <source>
        <dbReference type="Proteomes" id="UP000002770"/>
    </source>
</evidence>
<dbReference type="InParanoid" id="G9EMA5"/>
<organism evidence="2 3">
    <name type="scientific">Legionella drancourtii LLAP12</name>
    <dbReference type="NCBI Taxonomy" id="658187"/>
    <lineage>
        <taxon>Bacteria</taxon>
        <taxon>Pseudomonadati</taxon>
        <taxon>Pseudomonadota</taxon>
        <taxon>Gammaproteobacteria</taxon>
        <taxon>Legionellales</taxon>
        <taxon>Legionellaceae</taxon>
        <taxon>Legionella</taxon>
    </lineage>
</organism>
<dbReference type="Gene3D" id="2.30.30.40">
    <property type="entry name" value="SH3 Domains"/>
    <property type="match status" value="1"/>
</dbReference>
<dbReference type="InterPro" id="IPR036061">
    <property type="entry name" value="CheW-like_dom_sf"/>
</dbReference>
<dbReference type="InterPro" id="IPR039315">
    <property type="entry name" value="CheW"/>
</dbReference>
<evidence type="ECO:0000259" key="1">
    <source>
        <dbReference type="PROSITE" id="PS50851"/>
    </source>
</evidence>
<dbReference type="Pfam" id="PF01584">
    <property type="entry name" value="CheW"/>
    <property type="match status" value="1"/>
</dbReference>
<feature type="domain" description="CheW-like" evidence="1">
    <location>
        <begin position="41"/>
        <end position="178"/>
    </location>
</feature>
<dbReference type="eggNOG" id="COG0835">
    <property type="taxonomic scope" value="Bacteria"/>
</dbReference>
<dbReference type="PANTHER" id="PTHR22617">
    <property type="entry name" value="CHEMOTAXIS SENSOR HISTIDINE KINASE-RELATED"/>
    <property type="match status" value="1"/>
</dbReference>
<dbReference type="PANTHER" id="PTHR22617:SF23">
    <property type="entry name" value="CHEMOTAXIS PROTEIN CHEW"/>
    <property type="match status" value="1"/>
</dbReference>